<dbReference type="PROSITE" id="PS50166">
    <property type="entry name" value="IMPORTIN_B_NT"/>
    <property type="match status" value="1"/>
</dbReference>
<evidence type="ECO:0000256" key="4">
    <source>
        <dbReference type="ARBA" id="ARBA00022737"/>
    </source>
</evidence>
<dbReference type="Pfam" id="PF13513">
    <property type="entry name" value="HEAT_EZ"/>
    <property type="match status" value="1"/>
</dbReference>
<dbReference type="GO" id="GO:0005737">
    <property type="term" value="C:cytoplasm"/>
    <property type="evidence" value="ECO:0007669"/>
    <property type="project" value="UniProtKB-SubCell"/>
</dbReference>
<keyword evidence="8" id="KW-1185">Reference proteome</keyword>
<dbReference type="SMART" id="SM00913">
    <property type="entry name" value="IBN_N"/>
    <property type="match status" value="1"/>
</dbReference>
<name>A0A023AZ57_GRENI</name>
<evidence type="ECO:0000313" key="8">
    <source>
        <dbReference type="Proteomes" id="UP000019763"/>
    </source>
</evidence>
<keyword evidence="2" id="KW-0813">Transport</keyword>
<dbReference type="InterPro" id="IPR011989">
    <property type="entry name" value="ARM-like"/>
</dbReference>
<dbReference type="SUPFAM" id="SSF48371">
    <property type="entry name" value="ARM repeat"/>
    <property type="match status" value="1"/>
</dbReference>
<dbReference type="AlphaFoldDB" id="A0A023AZ57"/>
<dbReference type="GeneID" id="22915399"/>
<dbReference type="Pfam" id="PF25574">
    <property type="entry name" value="TPR_IMB1"/>
    <property type="match status" value="1"/>
</dbReference>
<comment type="caution">
    <text evidence="7">The sequence shown here is derived from an EMBL/GenBank/DDBJ whole genome shotgun (WGS) entry which is preliminary data.</text>
</comment>
<evidence type="ECO:0000256" key="3">
    <source>
        <dbReference type="ARBA" id="ARBA00022490"/>
    </source>
</evidence>
<evidence type="ECO:0000256" key="2">
    <source>
        <dbReference type="ARBA" id="ARBA00022448"/>
    </source>
</evidence>
<dbReference type="Gene3D" id="1.25.10.10">
    <property type="entry name" value="Leucine-rich Repeat Variant"/>
    <property type="match status" value="1"/>
</dbReference>
<keyword evidence="3" id="KW-0963">Cytoplasm</keyword>
<dbReference type="Pfam" id="PF03810">
    <property type="entry name" value="IBN_N"/>
    <property type="match status" value="1"/>
</dbReference>
<dbReference type="Proteomes" id="UP000019763">
    <property type="component" value="Unassembled WGS sequence"/>
</dbReference>
<evidence type="ECO:0000256" key="5">
    <source>
        <dbReference type="ARBA" id="ARBA00022927"/>
    </source>
</evidence>
<organism evidence="7 8">
    <name type="scientific">Gregarina niphandrodes</name>
    <name type="common">Septate eugregarine</name>
    <dbReference type="NCBI Taxonomy" id="110365"/>
    <lineage>
        <taxon>Eukaryota</taxon>
        <taxon>Sar</taxon>
        <taxon>Alveolata</taxon>
        <taxon>Apicomplexa</taxon>
        <taxon>Conoidasida</taxon>
        <taxon>Gregarinasina</taxon>
        <taxon>Eugregarinorida</taxon>
        <taxon>Gregarinidae</taxon>
        <taxon>Gregarina</taxon>
    </lineage>
</organism>
<dbReference type="GO" id="GO:0006606">
    <property type="term" value="P:protein import into nucleus"/>
    <property type="evidence" value="ECO:0007669"/>
    <property type="project" value="InterPro"/>
</dbReference>
<evidence type="ECO:0000256" key="1">
    <source>
        <dbReference type="ARBA" id="ARBA00004496"/>
    </source>
</evidence>
<dbReference type="OMA" id="QQYQERW"/>
<evidence type="ECO:0000259" key="6">
    <source>
        <dbReference type="PROSITE" id="PS50166"/>
    </source>
</evidence>
<keyword evidence="4" id="KW-0677">Repeat</keyword>
<dbReference type="InterPro" id="IPR040122">
    <property type="entry name" value="Importin_beta"/>
</dbReference>
<dbReference type="VEuPathDB" id="CryptoDB:GNI_155770"/>
<protein>
    <submittedName>
        <fullName evidence="7">Importin beta</fullName>
    </submittedName>
</protein>
<sequence length="907" mass="100879">MPNLQDILSDAGAARDDVRRNAEAQLAQASAANFPEYCKALASELCNENCTIPGIRQRAGLVLKNAISSTDPKTDAALRDKWVNMMQGPDKEMIKRSVLELVLVQQTKAEEARRTACQVAAKIARLEVPLNTWPEFFSAILMTVNSPAPTTPESRIGAYCLLGYFTEDVQGLCEEWGRDLMSDENKGLVLSSLSRGMTDPNLDVKLAAFKGFYHGILFAERFVALDSDRHQLFVLIGEALNCDRIDVAKAAWEVLFQMADGYYLYLDEILNDIMKLTYERCQAPAVAQYEDIALSAIEFWSTICDEEILIGQENRPERLKNYVAKYKDHLLPILYEATTFRDDEETAEDSDWCVAVAAGACVGLCAQVLKDDILPSALSFIEANFGSPQWNRREAAVLIYGSILEGPSNDKFAPKLRASFPMLCQTLNDPSVVVRDTCAWAIGSIAKNHLNVIAPFLGPVNGEGGLVQLLLRKLDDQPRVAKNACFALYEIFARSESVKNISTYSISSNFRQLSAELIQVAKRPDGSENQLRQAAFNTLYMLISQADVCEDVDQLLRQFVTWMDQTTKLAYTEELGQLQGPMIGCITAIIDLSSDALLRAESKKLMDSFMDVLYQGTQISANNMIQRWSPATEEVLLATSMLCCQLGTGFDPYVEVIAPTLRSALVARDIDSQVTGVAVELLGGIATACPNKFKSYVSEFVELFIIVLKDRSAGMDLKPKIITVLCDIALVCPHEFFPHIKSFLEFLRLAATTRADQGPADDETWLQYIINLRDASLCGYSASICCIRDCAQNGWDQAQAVNGVQLFTPEINRILEFVTKVFNDKFSSPGNIRNAIRLLQDLIPMFKTNPVQALKNSVLYNILKTHGQLTTDAIIKQELARLEEVITKTNTPPPLLPSYTRHQCCFR</sequence>
<feature type="domain" description="Importin N-terminal" evidence="6">
    <location>
        <begin position="22"/>
        <end position="104"/>
    </location>
</feature>
<keyword evidence="5" id="KW-0653">Protein transport</keyword>
<evidence type="ECO:0000313" key="7">
    <source>
        <dbReference type="EMBL" id="EZG43935.1"/>
    </source>
</evidence>
<reference evidence="7" key="1">
    <citation type="submission" date="2013-12" db="EMBL/GenBank/DDBJ databases">
        <authorList>
            <person name="Omoto C.K."/>
            <person name="Sibley D."/>
            <person name="Venepally P."/>
            <person name="Hadjithomas M."/>
            <person name="Karamycheva S."/>
            <person name="Brunk B."/>
            <person name="Roos D."/>
            <person name="Caler E."/>
            <person name="Lorenzi H."/>
        </authorList>
    </citation>
    <scope>NUCLEOTIDE SEQUENCE</scope>
</reference>
<accession>A0A023AZ57</accession>
<dbReference type="InterPro" id="IPR016024">
    <property type="entry name" value="ARM-type_fold"/>
</dbReference>
<dbReference type="PANTHER" id="PTHR10527">
    <property type="entry name" value="IMPORTIN BETA"/>
    <property type="match status" value="1"/>
</dbReference>
<dbReference type="OrthoDB" id="10263328at2759"/>
<dbReference type="InterPro" id="IPR001494">
    <property type="entry name" value="Importin-beta_N"/>
</dbReference>
<dbReference type="eggNOG" id="KOG1241">
    <property type="taxonomic scope" value="Eukaryota"/>
</dbReference>
<dbReference type="EMBL" id="AFNH02001162">
    <property type="protein sequence ID" value="EZG43935.1"/>
    <property type="molecule type" value="Genomic_DNA"/>
</dbReference>
<dbReference type="GO" id="GO:0031267">
    <property type="term" value="F:small GTPase binding"/>
    <property type="evidence" value="ECO:0007669"/>
    <property type="project" value="InterPro"/>
</dbReference>
<dbReference type="RefSeq" id="XP_011132906.1">
    <property type="nucleotide sequence ID" value="XM_011134604.1"/>
</dbReference>
<dbReference type="InterPro" id="IPR058584">
    <property type="entry name" value="IMB1_TNPO1-like_TPR"/>
</dbReference>
<gene>
    <name evidence="7" type="ORF">GNI_155770</name>
</gene>
<proteinExistence type="predicted"/>
<comment type="subcellular location">
    <subcellularLocation>
        <location evidence="1">Cytoplasm</location>
    </subcellularLocation>
</comment>